<dbReference type="Pfam" id="PF20250">
    <property type="entry name" value="FapA_N"/>
    <property type="match status" value="1"/>
</dbReference>
<dbReference type="PANTHER" id="PTHR38032">
    <property type="entry name" value="POLYMERASE-RELATED"/>
    <property type="match status" value="1"/>
</dbReference>
<dbReference type="InterPro" id="IPR005646">
    <property type="entry name" value="FapA"/>
</dbReference>
<organism evidence="3 4">
    <name type="scientific">Herbaspirillum hiltneri N3</name>
    <dbReference type="NCBI Taxonomy" id="1262470"/>
    <lineage>
        <taxon>Bacteria</taxon>
        <taxon>Pseudomonadati</taxon>
        <taxon>Pseudomonadota</taxon>
        <taxon>Betaproteobacteria</taxon>
        <taxon>Burkholderiales</taxon>
        <taxon>Oxalobacteraceae</taxon>
        <taxon>Herbaspirillum</taxon>
    </lineage>
</organism>
<keyword evidence="1" id="KW-0175">Coiled coil</keyword>
<evidence type="ECO:0000313" key="4">
    <source>
        <dbReference type="Proteomes" id="UP000063429"/>
    </source>
</evidence>
<dbReference type="InterPro" id="IPR036145">
    <property type="entry name" value="MinC_C_sf"/>
</dbReference>
<accession>A0ABM5UYJ7</accession>
<dbReference type="Proteomes" id="UP000063429">
    <property type="component" value="Chromosome"/>
</dbReference>
<dbReference type="RefSeq" id="WP_053195801.1">
    <property type="nucleotide sequence ID" value="NZ_CP011409.1"/>
</dbReference>
<dbReference type="PANTHER" id="PTHR38032:SF1">
    <property type="entry name" value="RNA-BINDING PROTEIN KHPB N-TERMINAL DOMAIN-CONTAINING PROTEIN"/>
    <property type="match status" value="1"/>
</dbReference>
<proteinExistence type="predicted"/>
<evidence type="ECO:0000259" key="2">
    <source>
        <dbReference type="Pfam" id="PF20250"/>
    </source>
</evidence>
<reference evidence="4" key="1">
    <citation type="journal article" date="2015" name="Genome Announc.">
        <title>Complete Genome Sequence of Herbaspirillum hiltneri N3 (DSM 17495), Isolated from Surface-Sterilized Wheat Roots.</title>
        <authorList>
            <person name="Guizelini D."/>
            <person name="Saizaki P.M."/>
            <person name="Coimbra N.A."/>
            <person name="Weiss V.A."/>
            <person name="Faoro H."/>
            <person name="Sfeir M.Z."/>
            <person name="Baura V.A."/>
            <person name="Monteiro R.A."/>
            <person name="Chubatsu L.S."/>
            <person name="Souza E.M."/>
            <person name="Cruz L.M."/>
            <person name="Pedrosa F.O."/>
            <person name="Raittz R.T."/>
            <person name="Marchaukoski J.N."/>
            <person name="Steffens M.B."/>
        </authorList>
    </citation>
    <scope>NUCLEOTIDE SEQUENCE [LARGE SCALE GENOMIC DNA]</scope>
    <source>
        <strain evidence="4">N3</strain>
    </source>
</reference>
<evidence type="ECO:0000313" key="3">
    <source>
        <dbReference type="EMBL" id="AKZ62294.1"/>
    </source>
</evidence>
<dbReference type="InterPro" id="IPR046866">
    <property type="entry name" value="FapA_N"/>
</dbReference>
<feature type="domain" description="Flagellar Assembly Protein A N-terminal region" evidence="2">
    <location>
        <begin position="84"/>
        <end position="253"/>
    </location>
</feature>
<gene>
    <name evidence="3" type="ORF">F506_06095</name>
</gene>
<evidence type="ECO:0000256" key="1">
    <source>
        <dbReference type="SAM" id="Coils"/>
    </source>
</evidence>
<dbReference type="SUPFAM" id="SSF63848">
    <property type="entry name" value="Cell-division inhibitor MinC, C-terminal domain"/>
    <property type="match status" value="1"/>
</dbReference>
<dbReference type="InterPro" id="IPR046865">
    <property type="entry name" value="FapA_b_solenoid"/>
</dbReference>
<sequence length="541" mass="57465">MEQTSPQSLSFNFDRVSGELVAAFTPVAGVQVPNLVILKQTLADGGFTKLYIDEAALGDFAAKIAGAKEAHSQKIGERRDGEFLIEISDDLMEAYLTLVPPQGGRARAVEVVNEIRAQGITQGILHEKLRGALATGHCSKLLIARGEDPVQGEHARFEALLDQKEEELSEIDDDAVVHYADLGHLLLINVGDPLMRRTPPVPGVNGVNIKGQVVPALPVPDLGFNKDCVGAEPSKDDPDLLVAAIAGQPQLITNGVKINPIVEIEDVDLSTGNVEFSGTVKIKGDVKTGMRLRVSGDVFVGGTVEAAEIIAGGNITVKGGIIGHAETQPGMASIVAKVKAEGSVQALFAESAHIEAGDSIMLAGNARQCEMLAGNEILVGKTNPKLGQIIGGRAQATMLIKAVAFGSSSAATTKIQVGLDPYLEEKLRAKEQEFQRKLDDLNRVIKQLAHYKQNPEKARNGAGEEAELNRKLLAQEVKDLVAEQNAMKEDLVAAESARIVAVKTVYEGVEMRIAKQVWQVLSDLGGGTAQLQGGKISFGGK</sequence>
<dbReference type="EMBL" id="CP011409">
    <property type="protein sequence ID" value="AKZ62294.1"/>
    <property type="molecule type" value="Genomic_DNA"/>
</dbReference>
<protein>
    <submittedName>
        <fullName evidence="3">Polymerase</fullName>
    </submittedName>
</protein>
<name>A0ABM5UYJ7_9BURK</name>
<feature type="coiled-coil region" evidence="1">
    <location>
        <begin position="424"/>
        <end position="483"/>
    </location>
</feature>
<dbReference type="Pfam" id="PF03961">
    <property type="entry name" value="FapA"/>
    <property type="match status" value="1"/>
</dbReference>
<keyword evidence="4" id="KW-1185">Reference proteome</keyword>